<dbReference type="EMBL" id="DS476165">
    <property type="protein sequence ID" value="EDO26329.1"/>
    <property type="molecule type" value="Genomic_DNA"/>
</dbReference>
<dbReference type="HOGENOM" id="CLU_709300_0_0_1"/>
<comment type="similarity">
    <text evidence="3">Belongs to the arginase family.</text>
</comment>
<evidence type="ECO:0000256" key="2">
    <source>
        <dbReference type="ARBA" id="ARBA00022801"/>
    </source>
</evidence>
<proteinExistence type="inferred from homology"/>
<dbReference type="InterPro" id="IPR006035">
    <property type="entry name" value="Ureohydrolase"/>
</dbReference>
<dbReference type="PANTHER" id="PTHR11358">
    <property type="entry name" value="ARGINASE/AGMATINASE"/>
    <property type="match status" value="1"/>
</dbReference>
<dbReference type="PhylomeDB" id="A7TCA5"/>
<dbReference type="InParanoid" id="A7TCA5"/>
<keyword evidence="2" id="KW-0378">Hydrolase</keyword>
<evidence type="ECO:0000256" key="1">
    <source>
        <dbReference type="ARBA" id="ARBA00022723"/>
    </source>
</evidence>
<protein>
    <recommendedName>
        <fullName evidence="6">Arginase</fullName>
    </recommendedName>
</protein>
<sequence length="327" mass="37727">CGEQRGKDRKLAYSNAPDAIRAQLYQLQYWHSDVKIADMGNILEGATANDTKAALKTVLNELEQEGKTVVVLGGSHDLTLEQYEAFKKSKKMINATVADMLIDLEETEGVTDRGFLMDMLTEQPNFIKHYNHIAFQSYYVEPKILETLDKLRFDFYRLGVVKDKIENMEPVLRSSNIFSFDINAVKFCDAPTNDNASPNGLAGDESCQLARYAGMSDKLSSFGIYGYDTQKDIHRMTAKLISQMLWYFIDGYQVRRTEVPFTEKDEYLSFHLSFSEIDAEFLKSKRTNRWWMKLPSGDYIPCTYEDYQTASNGDIPERWFREQERLV</sequence>
<keyword evidence="5" id="KW-1185">Reference proteome</keyword>
<dbReference type="STRING" id="45351.A7TCA5"/>
<evidence type="ECO:0008006" key="6">
    <source>
        <dbReference type="Google" id="ProtNLM"/>
    </source>
</evidence>
<organism evidence="4 5">
    <name type="scientific">Nematostella vectensis</name>
    <name type="common">Starlet sea anemone</name>
    <dbReference type="NCBI Taxonomy" id="45351"/>
    <lineage>
        <taxon>Eukaryota</taxon>
        <taxon>Metazoa</taxon>
        <taxon>Cnidaria</taxon>
        <taxon>Anthozoa</taxon>
        <taxon>Hexacorallia</taxon>
        <taxon>Actiniaria</taxon>
        <taxon>Edwardsiidae</taxon>
        <taxon>Nematostella</taxon>
    </lineage>
</organism>
<dbReference type="InterPro" id="IPR023696">
    <property type="entry name" value="Ureohydrolase_dom_sf"/>
</dbReference>
<dbReference type="GO" id="GO:0008783">
    <property type="term" value="F:agmatinase activity"/>
    <property type="evidence" value="ECO:0000318"/>
    <property type="project" value="GO_Central"/>
</dbReference>
<reference evidence="4 5" key="1">
    <citation type="journal article" date="2007" name="Science">
        <title>Sea anemone genome reveals ancestral eumetazoan gene repertoire and genomic organization.</title>
        <authorList>
            <person name="Putnam N.H."/>
            <person name="Srivastava M."/>
            <person name="Hellsten U."/>
            <person name="Dirks B."/>
            <person name="Chapman J."/>
            <person name="Salamov A."/>
            <person name="Terry A."/>
            <person name="Shapiro H."/>
            <person name="Lindquist E."/>
            <person name="Kapitonov V.V."/>
            <person name="Jurka J."/>
            <person name="Genikhovich G."/>
            <person name="Grigoriev I.V."/>
            <person name="Lucas S.M."/>
            <person name="Steele R.E."/>
            <person name="Finnerty J.R."/>
            <person name="Technau U."/>
            <person name="Martindale M.Q."/>
            <person name="Rokhsar D.S."/>
        </authorList>
    </citation>
    <scope>NUCLEOTIDE SEQUENCE [LARGE SCALE GENOMIC DNA]</scope>
    <source>
        <strain evidence="5">CH2 X CH6</strain>
    </source>
</reference>
<name>A7TCA5_NEMVE</name>
<dbReference type="GO" id="GO:0046872">
    <property type="term" value="F:metal ion binding"/>
    <property type="evidence" value="ECO:0007669"/>
    <property type="project" value="UniProtKB-KW"/>
</dbReference>
<dbReference type="Proteomes" id="UP000001593">
    <property type="component" value="Unassembled WGS sequence"/>
</dbReference>
<dbReference type="GO" id="GO:0033389">
    <property type="term" value="P:putrescine biosynthetic process from arginine, via agmatine"/>
    <property type="evidence" value="ECO:0000318"/>
    <property type="project" value="GO_Central"/>
</dbReference>
<dbReference type="PROSITE" id="PS51409">
    <property type="entry name" value="ARGINASE_2"/>
    <property type="match status" value="1"/>
</dbReference>
<dbReference type="SUPFAM" id="SSF52768">
    <property type="entry name" value="Arginase/deacetylase"/>
    <property type="match status" value="1"/>
</dbReference>
<dbReference type="CDD" id="cd09988">
    <property type="entry name" value="Formimidoylglutamase"/>
    <property type="match status" value="1"/>
</dbReference>
<evidence type="ECO:0000313" key="4">
    <source>
        <dbReference type="EMBL" id="EDO26329.1"/>
    </source>
</evidence>
<dbReference type="AlphaFoldDB" id="A7TCA5"/>
<dbReference type="Pfam" id="PF00491">
    <property type="entry name" value="Arginase"/>
    <property type="match status" value="1"/>
</dbReference>
<gene>
    <name evidence="4" type="ORF">NEMVEDRAFT_v1g225160</name>
</gene>
<accession>A7TCA5</accession>
<dbReference type="PANTHER" id="PTHR11358:SF26">
    <property type="entry name" value="GUANIDINO ACID HYDROLASE, MITOCHONDRIAL"/>
    <property type="match status" value="1"/>
</dbReference>
<evidence type="ECO:0000313" key="5">
    <source>
        <dbReference type="Proteomes" id="UP000001593"/>
    </source>
</evidence>
<feature type="non-terminal residue" evidence="4">
    <location>
        <position position="1"/>
    </location>
</feature>
<dbReference type="Gene3D" id="3.40.800.10">
    <property type="entry name" value="Ureohydrolase domain"/>
    <property type="match status" value="1"/>
</dbReference>
<keyword evidence="1" id="KW-0479">Metal-binding</keyword>
<evidence type="ECO:0000256" key="3">
    <source>
        <dbReference type="PROSITE-ProRule" id="PRU00742"/>
    </source>
</evidence>